<protein>
    <recommendedName>
        <fullName evidence="2">MAM domain-containing protein</fullName>
    </recommendedName>
</protein>
<dbReference type="PANTHER" id="PTHR23282:SF101">
    <property type="entry name" value="MAM DOMAIN-CONTAINING PROTEIN"/>
    <property type="match status" value="1"/>
</dbReference>
<reference evidence="3" key="1">
    <citation type="submission" date="2014-08" db="EMBL/GenBank/DDBJ databases">
        <authorList>
            <person name="Murali S."/>
            <person name="Richards S."/>
            <person name="Bandaranaike D."/>
            <person name="Bellair M."/>
            <person name="Blankenburg K."/>
            <person name="Chao H."/>
            <person name="Dinh H."/>
            <person name="Doddapaneni H."/>
            <person name="Dugan-Rocha S."/>
            <person name="Elkadiri S."/>
            <person name="Gnanaolivu R."/>
            <person name="Hughes D."/>
            <person name="Lee S."/>
            <person name="Li M."/>
            <person name="Ming W."/>
            <person name="Munidasa M."/>
            <person name="Muniz J."/>
            <person name="Nguyen L."/>
            <person name="Osuji N."/>
            <person name="Pu L.-L."/>
            <person name="Puazo M."/>
            <person name="Skinner E."/>
            <person name="Qu C."/>
            <person name="Quiroz J."/>
            <person name="Raj R."/>
            <person name="Weissenberger G."/>
            <person name="Xin Y."/>
            <person name="Zou X."/>
            <person name="Han Y."/>
            <person name="Worley K."/>
            <person name="Muzny D."/>
            <person name="Gibbs R."/>
        </authorList>
    </citation>
    <scope>NUCLEOTIDE SEQUENCE</scope>
    <source>
        <strain evidence="3">HAZT.00-mixed</strain>
        <tissue evidence="3">Whole organism</tissue>
    </source>
</reference>
<dbReference type="CDD" id="cd06263">
    <property type="entry name" value="MAM"/>
    <property type="match status" value="3"/>
</dbReference>
<dbReference type="InterPro" id="IPR051560">
    <property type="entry name" value="MAM_domain-containing"/>
</dbReference>
<accession>A0A6A0H542</accession>
<evidence type="ECO:0000256" key="1">
    <source>
        <dbReference type="SAM" id="MobiDB-lite"/>
    </source>
</evidence>
<dbReference type="OrthoDB" id="409956at2759"/>
<dbReference type="InterPro" id="IPR000998">
    <property type="entry name" value="MAM_dom"/>
</dbReference>
<feature type="domain" description="MAM" evidence="2">
    <location>
        <begin position="566"/>
        <end position="736"/>
    </location>
</feature>
<comment type="caution">
    <text evidence="3">The sequence shown here is derived from an EMBL/GenBank/DDBJ whole genome shotgun (WGS) entry which is preliminary data.</text>
</comment>
<dbReference type="PANTHER" id="PTHR23282">
    <property type="entry name" value="APICAL ENDOSOMAL GLYCOPROTEIN PRECURSOR"/>
    <property type="match status" value="1"/>
</dbReference>
<dbReference type="Pfam" id="PF00629">
    <property type="entry name" value="MAM"/>
    <property type="match status" value="4"/>
</dbReference>
<evidence type="ECO:0000313" key="3">
    <source>
        <dbReference type="EMBL" id="KAA0199987.1"/>
    </source>
</evidence>
<dbReference type="GO" id="GO:0016020">
    <property type="term" value="C:membrane"/>
    <property type="evidence" value="ECO:0007669"/>
    <property type="project" value="InterPro"/>
</dbReference>
<evidence type="ECO:0000259" key="2">
    <source>
        <dbReference type="PROSITE" id="PS50060"/>
    </source>
</evidence>
<reference evidence="3" key="3">
    <citation type="submission" date="2019-06" db="EMBL/GenBank/DDBJ databases">
        <authorList>
            <person name="Poynton C."/>
            <person name="Hasenbein S."/>
            <person name="Benoit J.B."/>
            <person name="Sepulveda M.S."/>
            <person name="Poelchau M.F."/>
            <person name="Murali S.C."/>
            <person name="Chen S."/>
            <person name="Glastad K.M."/>
            <person name="Werren J.H."/>
            <person name="Vineis J.H."/>
            <person name="Bowen J.L."/>
            <person name="Friedrich M."/>
            <person name="Jones J."/>
            <person name="Robertson H.M."/>
            <person name="Feyereisen R."/>
            <person name="Mechler-Hickson A."/>
            <person name="Mathers N."/>
            <person name="Lee C.E."/>
            <person name="Colbourne J.K."/>
            <person name="Biales A."/>
            <person name="Johnston J.S."/>
            <person name="Wellborn G.A."/>
            <person name="Rosendale A.J."/>
            <person name="Cridge A.G."/>
            <person name="Munoz-Torres M.C."/>
            <person name="Bain P.A."/>
            <person name="Manny A.R."/>
            <person name="Major K.M."/>
            <person name="Lambert F.N."/>
            <person name="Vulpe C.D."/>
            <person name="Tuck P."/>
            <person name="Blalock B.J."/>
            <person name="Lin Y.-Y."/>
            <person name="Smith M.E."/>
            <person name="Ochoa-Acuna H."/>
            <person name="Chen M.-J.M."/>
            <person name="Childers C.P."/>
            <person name="Qu J."/>
            <person name="Dugan S."/>
            <person name="Lee S.L."/>
            <person name="Chao H."/>
            <person name="Dinh H."/>
            <person name="Han Y."/>
            <person name="Doddapaneni H."/>
            <person name="Worley K.C."/>
            <person name="Muzny D.M."/>
            <person name="Gibbs R.A."/>
            <person name="Richards S."/>
        </authorList>
    </citation>
    <scope>NUCLEOTIDE SEQUENCE</scope>
    <source>
        <strain evidence="3">HAZT.00-mixed</strain>
        <tissue evidence="3">Whole organism</tissue>
    </source>
</reference>
<feature type="domain" description="MAM" evidence="2">
    <location>
        <begin position="205"/>
        <end position="371"/>
    </location>
</feature>
<dbReference type="PROSITE" id="PS50060">
    <property type="entry name" value="MAM_2"/>
    <property type="match status" value="4"/>
</dbReference>
<reference evidence="3" key="2">
    <citation type="journal article" date="2018" name="Environ. Sci. Technol.">
        <title>The Toxicogenome of Hyalella azteca: A Model for Sediment Ecotoxicology and Evolutionary Toxicology.</title>
        <authorList>
            <person name="Poynton H.C."/>
            <person name="Hasenbein S."/>
            <person name="Benoit J.B."/>
            <person name="Sepulveda M.S."/>
            <person name="Poelchau M.F."/>
            <person name="Hughes D.S.T."/>
            <person name="Murali S.C."/>
            <person name="Chen S."/>
            <person name="Glastad K.M."/>
            <person name="Goodisman M.A.D."/>
            <person name="Werren J.H."/>
            <person name="Vineis J.H."/>
            <person name="Bowen J.L."/>
            <person name="Friedrich M."/>
            <person name="Jones J."/>
            <person name="Robertson H.M."/>
            <person name="Feyereisen R."/>
            <person name="Mechler-Hickson A."/>
            <person name="Mathers N."/>
            <person name="Lee C.E."/>
            <person name="Colbourne J.K."/>
            <person name="Biales A."/>
            <person name="Johnston J.S."/>
            <person name="Wellborn G.A."/>
            <person name="Rosendale A.J."/>
            <person name="Cridge A.G."/>
            <person name="Munoz-Torres M.C."/>
            <person name="Bain P.A."/>
            <person name="Manny A.R."/>
            <person name="Major K.M."/>
            <person name="Lambert F.N."/>
            <person name="Vulpe C.D."/>
            <person name="Tuck P."/>
            <person name="Blalock B.J."/>
            <person name="Lin Y.Y."/>
            <person name="Smith M.E."/>
            <person name="Ochoa-Acuna H."/>
            <person name="Chen M.M."/>
            <person name="Childers C.P."/>
            <person name="Qu J."/>
            <person name="Dugan S."/>
            <person name="Lee S.L."/>
            <person name="Chao H."/>
            <person name="Dinh H."/>
            <person name="Han Y."/>
            <person name="Doddapaneni H."/>
            <person name="Worley K.C."/>
            <person name="Muzny D.M."/>
            <person name="Gibbs R.A."/>
            <person name="Richards S."/>
        </authorList>
    </citation>
    <scope>NUCLEOTIDE SEQUENCE</scope>
    <source>
        <strain evidence="3">HAZT.00-mixed</strain>
        <tissue evidence="3">Whole organism</tissue>
    </source>
</reference>
<dbReference type="SUPFAM" id="SSF49899">
    <property type="entry name" value="Concanavalin A-like lectins/glucanases"/>
    <property type="match status" value="4"/>
</dbReference>
<dbReference type="InterPro" id="IPR013320">
    <property type="entry name" value="ConA-like_dom_sf"/>
</dbReference>
<feature type="domain" description="MAM" evidence="2">
    <location>
        <begin position="382"/>
        <end position="556"/>
    </location>
</feature>
<name>A0A6A0H542_HYAAZ</name>
<dbReference type="SMART" id="SM00137">
    <property type="entry name" value="MAM"/>
    <property type="match status" value="4"/>
</dbReference>
<feature type="region of interest" description="Disordered" evidence="1">
    <location>
        <begin position="230"/>
        <end position="249"/>
    </location>
</feature>
<dbReference type="AlphaFoldDB" id="A0A6A0H542"/>
<feature type="domain" description="MAM" evidence="2">
    <location>
        <begin position="21"/>
        <end position="205"/>
    </location>
</feature>
<organism evidence="3">
    <name type="scientific">Hyalella azteca</name>
    <name type="common">Amphipod</name>
    <dbReference type="NCBI Taxonomy" id="294128"/>
    <lineage>
        <taxon>Eukaryota</taxon>
        <taxon>Metazoa</taxon>
        <taxon>Ecdysozoa</taxon>
        <taxon>Arthropoda</taxon>
        <taxon>Crustacea</taxon>
        <taxon>Multicrustacea</taxon>
        <taxon>Malacostraca</taxon>
        <taxon>Eumalacostraca</taxon>
        <taxon>Peracarida</taxon>
        <taxon>Amphipoda</taxon>
        <taxon>Senticaudata</taxon>
        <taxon>Talitrida</taxon>
        <taxon>Talitroidea</taxon>
        <taxon>Hyalellidae</taxon>
        <taxon>Hyalella</taxon>
    </lineage>
</organism>
<sequence>MSLERQGRQLGDPLHDAVAGRICDFGVQDATTWCSWRPVSDEVLSRSSLPSQLTSWTLSMGANSLWVGGPRNDTSGDPRGGYAFHETSSQPGFDARMAVMESNAQEPTGASGKCLKFWYAIEGLSASELRVRVRNLQDTESMVIWQTRDTTRGDWKEGQVLYTFTDNHTLVLEGVPVEGVDPFNIFRGHIAVDDLGVREGQECIGLCSFEGGMCDWNNAATDDFDWKLGRGTQNPITGPPRDRNSGRSSLTGGAYVYIDSDFPRRPEDVARLESIEFQETDPTNPPCMRFYTFMSGRGVGSLRVLLQDVVTRRERVVWALARNQGARWLEAQLPLSSNTPFKIVFEGTVGTPRVGDIALDDITIVSGPCATLPTSASPPTSGDCTFEEGLCGWANPNVRQRLDDLDFIRIQSTENSFPSADHTTGKPNGHYMALESPEQKVEGDRAWLISPVMTGRRQVKCLSFWYLMFEPLTDELETKLGSLSAFIKREDASGAIILTPIWSLHNFQGLTWSFAQAPLRADGDFEVVLESVWGSAKSKGTLAVDDITIFDGNCPTVPDAAVVRAGDCTFTRGSCGWQNLTSDSNFYWNNASPSRRPVSMTDHTYGAQVGYIYFDVFNLNSRSQKLQLISPAIDPSADREPLCFTFWFSGFGSDGNTSLAVYQKQTDDGARINSIGSDIVQIWSHNIGLDALSGRWQFGQVPLLASTRFQLVVEGASFNGGYTLDDFKIYNGLCANIR</sequence>
<dbReference type="Proteomes" id="UP000711488">
    <property type="component" value="Unassembled WGS sequence"/>
</dbReference>
<gene>
    <name evidence="3" type="ORF">HAZT_HAZT001379</name>
</gene>
<dbReference type="Gene3D" id="2.60.120.200">
    <property type="match status" value="4"/>
</dbReference>
<dbReference type="EMBL" id="JQDR03006587">
    <property type="protein sequence ID" value="KAA0199987.1"/>
    <property type="molecule type" value="Genomic_DNA"/>
</dbReference>
<proteinExistence type="predicted"/>